<dbReference type="OrthoDB" id="5801306at2"/>
<keyword evidence="3" id="KW-1185">Reference proteome</keyword>
<dbReference type="CDD" id="cd07996">
    <property type="entry name" value="WGR_MMR_like"/>
    <property type="match status" value="1"/>
</dbReference>
<evidence type="ECO:0000313" key="3">
    <source>
        <dbReference type="Proteomes" id="UP000221860"/>
    </source>
</evidence>
<dbReference type="Pfam" id="PF05406">
    <property type="entry name" value="WGR"/>
    <property type="match status" value="1"/>
</dbReference>
<dbReference type="SMART" id="SM00773">
    <property type="entry name" value="WGR"/>
    <property type="match status" value="1"/>
</dbReference>
<dbReference type="SUPFAM" id="SSF142921">
    <property type="entry name" value="WGR domain-like"/>
    <property type="match status" value="1"/>
</dbReference>
<accession>A0A2G1MCH0</accession>
<protein>
    <submittedName>
        <fullName evidence="2">Polymerase</fullName>
    </submittedName>
</protein>
<sequence length="84" mass="9907">MQQLELFLENIRIERVDSEANMYRFYRLRLMPDLFGGVSLLREWGRIGTQGRHRIELFADAGSAADAMITLYRAKQKRGYRLAR</sequence>
<dbReference type="Proteomes" id="UP000221860">
    <property type="component" value="Unassembled WGS sequence"/>
</dbReference>
<dbReference type="Gene3D" id="2.20.140.10">
    <property type="entry name" value="WGR domain"/>
    <property type="match status" value="1"/>
</dbReference>
<proteinExistence type="predicted"/>
<dbReference type="InterPro" id="IPR036930">
    <property type="entry name" value="WGR_dom_sf"/>
</dbReference>
<dbReference type="InterPro" id="IPR008893">
    <property type="entry name" value="WGR_domain"/>
</dbReference>
<gene>
    <name evidence="2" type="ORF">CJ301_16555</name>
</gene>
<dbReference type="InterPro" id="IPR049809">
    <property type="entry name" value="YehF/YfeS-like_WGR"/>
</dbReference>
<evidence type="ECO:0000313" key="2">
    <source>
        <dbReference type="EMBL" id="PHP26427.1"/>
    </source>
</evidence>
<feature type="domain" description="WGR" evidence="1">
    <location>
        <begin position="1"/>
        <end position="84"/>
    </location>
</feature>
<comment type="caution">
    <text evidence="2">The sequence shown here is derived from an EMBL/GenBank/DDBJ whole genome shotgun (WGS) entry which is preliminary data.</text>
</comment>
<dbReference type="EMBL" id="NQWH01000038">
    <property type="protein sequence ID" value="PHP26427.1"/>
    <property type="molecule type" value="Genomic_DNA"/>
</dbReference>
<dbReference type="PROSITE" id="PS51977">
    <property type="entry name" value="WGR"/>
    <property type="match status" value="1"/>
</dbReference>
<organism evidence="2 3">
    <name type="scientific">Limimaricola cinnabarinus</name>
    <dbReference type="NCBI Taxonomy" id="1125964"/>
    <lineage>
        <taxon>Bacteria</taxon>
        <taxon>Pseudomonadati</taxon>
        <taxon>Pseudomonadota</taxon>
        <taxon>Alphaproteobacteria</taxon>
        <taxon>Rhodobacterales</taxon>
        <taxon>Paracoccaceae</taxon>
        <taxon>Limimaricola</taxon>
    </lineage>
</organism>
<dbReference type="RefSeq" id="WP_099278471.1">
    <property type="nucleotide sequence ID" value="NZ_KZ304978.1"/>
</dbReference>
<evidence type="ECO:0000259" key="1">
    <source>
        <dbReference type="PROSITE" id="PS51977"/>
    </source>
</evidence>
<name>A0A2G1MCH0_9RHOB</name>
<reference evidence="2 3" key="1">
    <citation type="submission" date="2017-08" db="EMBL/GenBank/DDBJ databases">
        <title>Draft Genome Sequence of Loktanella cinnabarina Strain XM1, Isolated from Coastal Surface Water.</title>
        <authorList>
            <person name="Ma R."/>
            <person name="Wang J."/>
            <person name="Wang Q."/>
            <person name="Ma Z."/>
            <person name="Li J."/>
            <person name="Chen L."/>
        </authorList>
    </citation>
    <scope>NUCLEOTIDE SEQUENCE [LARGE SCALE GENOMIC DNA]</scope>
    <source>
        <strain evidence="2 3">XM1</strain>
    </source>
</reference>
<dbReference type="AlphaFoldDB" id="A0A2G1MCH0"/>